<protein>
    <submittedName>
        <fullName evidence="2">Uncharacterized protein</fullName>
    </submittedName>
</protein>
<feature type="transmembrane region" description="Helical" evidence="1">
    <location>
        <begin position="26"/>
        <end position="45"/>
    </location>
</feature>
<keyword evidence="1" id="KW-1133">Transmembrane helix</keyword>
<evidence type="ECO:0000313" key="3">
    <source>
        <dbReference type="Proteomes" id="UP001060507"/>
    </source>
</evidence>
<organism evidence="2 3">
    <name type="scientific">Klebsiella variicola</name>
    <dbReference type="NCBI Taxonomy" id="244366"/>
    <lineage>
        <taxon>Bacteria</taxon>
        <taxon>Pseudomonadati</taxon>
        <taxon>Pseudomonadota</taxon>
        <taxon>Gammaproteobacteria</taxon>
        <taxon>Enterobacterales</taxon>
        <taxon>Enterobacteriaceae</taxon>
        <taxon>Klebsiella/Raoultella group</taxon>
        <taxon>Klebsiella</taxon>
        <taxon>Klebsiella pneumoniae complex</taxon>
    </lineage>
</organism>
<keyword evidence="1" id="KW-0812">Transmembrane</keyword>
<evidence type="ECO:0000313" key="2">
    <source>
        <dbReference type="EMBL" id="GKJ87431.1"/>
    </source>
</evidence>
<accession>A0A9P3UEB2</accession>
<reference evidence="2" key="1">
    <citation type="journal article" date="2022" name="J. Appl. Microbiol.">
        <title>PCR-based ORF typing of Klebsiella pneumoniae for rapid identification of global clones and transmission events.</title>
        <authorList>
            <person name="Nonogaki R."/>
            <person name="Iijima A."/>
            <person name="Kawamura K."/>
            <person name="Kayama S."/>
            <person name="Sugai M."/>
            <person name="Yagi T."/>
            <person name="Arakawa Y."/>
            <person name="Doi Y."/>
            <person name="Suzuki M."/>
        </authorList>
    </citation>
    <scope>NUCLEOTIDE SEQUENCE</scope>
    <source>
        <strain evidence="2">NUKP-37</strain>
    </source>
</reference>
<proteinExistence type="predicted"/>
<dbReference type="Proteomes" id="UP001060507">
    <property type="component" value="Unassembled WGS sequence"/>
</dbReference>
<dbReference type="EMBL" id="BQTA01000002">
    <property type="protein sequence ID" value="GKJ87431.1"/>
    <property type="molecule type" value="Genomic_DNA"/>
</dbReference>
<sequence>MKLDGAFSPVVGALIHLFSVTSDNDYFFSLIMGTLFIHLLINFNFRRNSSTLPENDFKCLYLATRLLTQIQR</sequence>
<dbReference type="AlphaFoldDB" id="A0A9P3UEB2"/>
<keyword evidence="1" id="KW-0472">Membrane</keyword>
<gene>
    <name evidence="2" type="ORF">NUKP37_08390</name>
</gene>
<evidence type="ECO:0000256" key="1">
    <source>
        <dbReference type="SAM" id="Phobius"/>
    </source>
</evidence>
<comment type="caution">
    <text evidence="2">The sequence shown here is derived from an EMBL/GenBank/DDBJ whole genome shotgun (WGS) entry which is preliminary data.</text>
</comment>
<name>A0A9P3UEB2_KLEVA</name>